<protein>
    <recommendedName>
        <fullName evidence="4">DUF2570 domain-containing protein</fullName>
    </recommendedName>
</protein>
<accession>A0ABV7PJK3</accession>
<dbReference type="Proteomes" id="UP001595665">
    <property type="component" value="Unassembled WGS sequence"/>
</dbReference>
<evidence type="ECO:0008006" key="4">
    <source>
        <dbReference type="Google" id="ProtNLM"/>
    </source>
</evidence>
<keyword evidence="3" id="KW-1185">Reference proteome</keyword>
<organism evidence="2 3">
    <name type="scientific">Massilia haematophila</name>
    <dbReference type="NCBI Taxonomy" id="457923"/>
    <lineage>
        <taxon>Bacteria</taxon>
        <taxon>Pseudomonadati</taxon>
        <taxon>Pseudomonadota</taxon>
        <taxon>Betaproteobacteria</taxon>
        <taxon>Burkholderiales</taxon>
        <taxon>Oxalobacteraceae</taxon>
        <taxon>Telluria group</taxon>
        <taxon>Massilia</taxon>
    </lineage>
</organism>
<gene>
    <name evidence="2" type="ORF">ACFOPH_05475</name>
</gene>
<reference evidence="3" key="1">
    <citation type="journal article" date="2019" name="Int. J. Syst. Evol. Microbiol.">
        <title>The Global Catalogue of Microorganisms (GCM) 10K type strain sequencing project: providing services to taxonomists for standard genome sequencing and annotation.</title>
        <authorList>
            <consortium name="The Broad Institute Genomics Platform"/>
            <consortium name="The Broad Institute Genome Sequencing Center for Infectious Disease"/>
            <person name="Wu L."/>
            <person name="Ma J."/>
        </authorList>
    </citation>
    <scope>NUCLEOTIDE SEQUENCE [LARGE SCALE GENOMIC DNA]</scope>
    <source>
        <strain evidence="3">CCM 7480</strain>
    </source>
</reference>
<proteinExistence type="predicted"/>
<evidence type="ECO:0000313" key="3">
    <source>
        <dbReference type="Proteomes" id="UP001595665"/>
    </source>
</evidence>
<dbReference type="RefSeq" id="WP_312550690.1">
    <property type="nucleotide sequence ID" value="NZ_JBHRVV010000001.1"/>
</dbReference>
<evidence type="ECO:0000256" key="1">
    <source>
        <dbReference type="SAM" id="MobiDB-lite"/>
    </source>
</evidence>
<name>A0ABV7PJK3_9BURK</name>
<comment type="caution">
    <text evidence="2">The sequence shown here is derived from an EMBL/GenBank/DDBJ whole genome shotgun (WGS) entry which is preliminary data.</text>
</comment>
<sequence>MSKQQPSILLLVGILVVLALFGAVGAKFMLNRHSASTMSQLAVVWPSIETMPQDDRNLLVELALTCNVVDREPVRAEVTDCLRSSAATIRPSPSERLERLIEQAPRKQADPAQG</sequence>
<feature type="region of interest" description="Disordered" evidence="1">
    <location>
        <begin position="94"/>
        <end position="114"/>
    </location>
</feature>
<evidence type="ECO:0000313" key="2">
    <source>
        <dbReference type="EMBL" id="MFC3457696.1"/>
    </source>
</evidence>
<dbReference type="EMBL" id="JBHRVV010000001">
    <property type="protein sequence ID" value="MFC3457696.1"/>
    <property type="molecule type" value="Genomic_DNA"/>
</dbReference>